<evidence type="ECO:0000313" key="1">
    <source>
        <dbReference type="EMBL" id="PKU44773.1"/>
    </source>
</evidence>
<dbReference type="EMBL" id="KZ505804">
    <property type="protein sequence ID" value="PKU44773.1"/>
    <property type="molecule type" value="Genomic_DNA"/>
</dbReference>
<gene>
    <name evidence="1" type="ORF">llap_4914</name>
</gene>
<reference evidence="2" key="1">
    <citation type="submission" date="2017-11" db="EMBL/GenBank/DDBJ databases">
        <authorList>
            <person name="Lima N.C."/>
            <person name="Parody-Merino A.M."/>
            <person name="Battley P.F."/>
            <person name="Fidler A.E."/>
            <person name="Prosdocimi F."/>
        </authorList>
    </citation>
    <scope>NUCLEOTIDE SEQUENCE [LARGE SCALE GENOMIC DNA]</scope>
</reference>
<evidence type="ECO:0000313" key="2">
    <source>
        <dbReference type="Proteomes" id="UP000233556"/>
    </source>
</evidence>
<reference evidence="2" key="2">
    <citation type="submission" date="2017-12" db="EMBL/GenBank/DDBJ databases">
        <title>Genome sequence of the Bar-tailed Godwit (Limosa lapponica baueri).</title>
        <authorList>
            <person name="Lima N.C.B."/>
            <person name="Parody-Merino A.M."/>
            <person name="Battley P.F."/>
            <person name="Fidler A.E."/>
            <person name="Prosdocimi F."/>
        </authorList>
    </citation>
    <scope>NUCLEOTIDE SEQUENCE [LARGE SCALE GENOMIC DNA]</scope>
</reference>
<organism evidence="1 2">
    <name type="scientific">Limosa lapponica baueri</name>
    <dbReference type="NCBI Taxonomy" id="1758121"/>
    <lineage>
        <taxon>Eukaryota</taxon>
        <taxon>Metazoa</taxon>
        <taxon>Chordata</taxon>
        <taxon>Craniata</taxon>
        <taxon>Vertebrata</taxon>
        <taxon>Euteleostomi</taxon>
        <taxon>Archelosauria</taxon>
        <taxon>Archosauria</taxon>
        <taxon>Dinosauria</taxon>
        <taxon>Saurischia</taxon>
        <taxon>Theropoda</taxon>
        <taxon>Coelurosauria</taxon>
        <taxon>Aves</taxon>
        <taxon>Neognathae</taxon>
        <taxon>Neoaves</taxon>
        <taxon>Charadriiformes</taxon>
        <taxon>Scolopacidae</taxon>
        <taxon>Limosa</taxon>
    </lineage>
</organism>
<sequence length="220" mass="24629">MGNKQEELEATMLLESHDLVAITETSWNECHDWSTTVDGSRLFRRDRQERKGGGIDLCIEKWIECEGLSLKNNISRLKPYGYELETEATKGTLWLMSTTGHLIKRSLLTKTSYYSYKRHCACRVLSCWRTSTNPTSASKVARSWTDPPRSMEDREVIPASQRGFTKSKSCLTNLVALGGGASISVDKGRAIDVVYLGFCKAFVTVLHNIHMDLMDGVLGG</sequence>
<dbReference type="Proteomes" id="UP000233556">
    <property type="component" value="Unassembled WGS sequence"/>
</dbReference>
<accession>A0A2I0UFH3</accession>
<name>A0A2I0UFH3_LIMLA</name>
<protein>
    <recommendedName>
        <fullName evidence="3">Rna-directed dna polymerase from mobile element jockey-like</fullName>
    </recommendedName>
</protein>
<dbReference type="OrthoDB" id="9215396at2759"/>
<proteinExistence type="predicted"/>
<dbReference type="AlphaFoldDB" id="A0A2I0UFH3"/>
<keyword evidence="2" id="KW-1185">Reference proteome</keyword>
<evidence type="ECO:0008006" key="3">
    <source>
        <dbReference type="Google" id="ProtNLM"/>
    </source>
</evidence>